<sequence>MKIFSFSGRAPRLHYWIMVTFNISIIIALRLIFKNMHEAHSFASYGLDSAPGIIALTILIAMVWWSVATQVRRLHDLDKNGWWCALNLVPYAGSIGMTIYLGFIKGTDGKNRFGH</sequence>
<evidence type="ECO:0000313" key="2">
    <source>
        <dbReference type="EMBL" id="ANO35382.1"/>
    </source>
</evidence>
<reference evidence="2 3" key="1">
    <citation type="submission" date="2016-06" db="EMBL/GenBank/DDBJ databases">
        <title>Adaptive Radiation by Waves of Gene Transfer Leads to Fine-Scale Resource Partitioning in Marine Microbes.</title>
        <authorList>
            <person name="Hehemann J.-H."/>
            <person name="Arevalo P."/>
            <person name="Datta M.S."/>
            <person name="Yu X."/>
            <person name="Corzett C."/>
            <person name="Henschel A."/>
            <person name="Preheim S.P."/>
            <person name="Timberlake S."/>
            <person name="Alm E.J."/>
            <person name="Polz M.F."/>
        </authorList>
    </citation>
    <scope>NUCLEOTIDE SEQUENCE [LARGE SCALE GENOMIC DNA]</scope>
    <source>
        <strain evidence="2 3">FF50</strain>
        <plasmid evidence="2 3">unnamed1</plasmid>
    </source>
</reference>
<dbReference type="Pfam" id="PF05656">
    <property type="entry name" value="DUF805"/>
    <property type="match status" value="1"/>
</dbReference>
<keyword evidence="1" id="KW-1133">Transmembrane helix</keyword>
<dbReference type="KEGG" id="vbr:A6E01_19400"/>
<dbReference type="InterPro" id="IPR008523">
    <property type="entry name" value="DUF805"/>
</dbReference>
<feature type="transmembrane region" description="Helical" evidence="1">
    <location>
        <begin position="13"/>
        <end position="33"/>
    </location>
</feature>
<dbReference type="GO" id="GO:0005886">
    <property type="term" value="C:plasma membrane"/>
    <property type="evidence" value="ECO:0007669"/>
    <property type="project" value="TreeGrafter"/>
</dbReference>
<dbReference type="PANTHER" id="PTHR34980:SF2">
    <property type="entry name" value="INNER MEMBRANE PROTEIN YHAH-RELATED"/>
    <property type="match status" value="1"/>
</dbReference>
<feature type="transmembrane region" description="Helical" evidence="1">
    <location>
        <begin position="80"/>
        <end position="103"/>
    </location>
</feature>
<keyword evidence="1" id="KW-0812">Transmembrane</keyword>
<evidence type="ECO:0000256" key="1">
    <source>
        <dbReference type="SAM" id="Phobius"/>
    </source>
</evidence>
<keyword evidence="1" id="KW-0472">Membrane</keyword>
<dbReference type="RefSeq" id="WP_065211144.1">
    <property type="nucleotide sequence ID" value="NZ_CP016179.1"/>
</dbReference>
<gene>
    <name evidence="2" type="ORF">A6E01_19400</name>
</gene>
<dbReference type="EMBL" id="CP016179">
    <property type="protein sequence ID" value="ANO35382.1"/>
    <property type="molecule type" value="Genomic_DNA"/>
</dbReference>
<proteinExistence type="predicted"/>
<protein>
    <recommendedName>
        <fullName evidence="4">DUF805 domain-containing protein</fullName>
    </recommendedName>
</protein>
<dbReference type="Proteomes" id="UP000092018">
    <property type="component" value="Plasmid unnamed1"/>
</dbReference>
<organism evidence="2 3">
    <name type="scientific">Vibrio breoganii</name>
    <dbReference type="NCBI Taxonomy" id="553239"/>
    <lineage>
        <taxon>Bacteria</taxon>
        <taxon>Pseudomonadati</taxon>
        <taxon>Pseudomonadota</taxon>
        <taxon>Gammaproteobacteria</taxon>
        <taxon>Vibrionales</taxon>
        <taxon>Vibrionaceae</taxon>
        <taxon>Vibrio</taxon>
    </lineage>
</organism>
<dbReference type="AlphaFoldDB" id="A0AAN0XZ34"/>
<accession>A0AAN0XZ34</accession>
<evidence type="ECO:0008006" key="4">
    <source>
        <dbReference type="Google" id="ProtNLM"/>
    </source>
</evidence>
<keyword evidence="2" id="KW-0614">Plasmid</keyword>
<name>A0AAN0XZ34_9VIBR</name>
<feature type="transmembrane region" description="Helical" evidence="1">
    <location>
        <begin position="45"/>
        <end position="68"/>
    </location>
</feature>
<geneLocation type="plasmid" evidence="2 3">
    <name>unnamed1</name>
</geneLocation>
<dbReference type="PANTHER" id="PTHR34980">
    <property type="entry name" value="INNER MEMBRANE PROTEIN-RELATED-RELATED"/>
    <property type="match status" value="1"/>
</dbReference>
<evidence type="ECO:0000313" key="3">
    <source>
        <dbReference type="Proteomes" id="UP000092018"/>
    </source>
</evidence>